<evidence type="ECO:0008006" key="4">
    <source>
        <dbReference type="Google" id="ProtNLM"/>
    </source>
</evidence>
<name>A0A4Y7PN37_9AGAM</name>
<sequence>MPEVTEQYLVTPSTPTLPSELDGKDILVFPPTDTLALSFVMEGAWILPTMIDIKRYNEALAKALIVFKPVAGLLRKFPDTETKKGDIYIHLTNSAIPVSVVDDHETTRVDLENAVVPTTEEYNDLIPVTEVLDHDEPLVRVRFTRLHKTGQMIYCMAWLHALGDGYMGNLFMTYIAYYYRGADISSLPRPSFKKIFFPSPPTDSASREKFLPLMKHIRDAKPIEELFPAIMESQERTQPLNLVFSTKHMQALVKKAIAGAPDPSKAKFSKIDVLVAYLVFVYNEVLREVNPDAESIDTIVNTLDYRGYPELAPTAMFGNAAITFTSPSFTAPQRPGMNAGPRECEQYFERNLASIAQSIRAGAVQARNPAFLEQYLLFHNDLCRKCYQQGLYQNLLPATPREITFNSSYVVNWRKAADFFEPESEYADARMTTFHTNAILERYIRIFPANPRRAYKDEGNVHEWDWTYDGGAEAAFRLDNSLCDLYEAKVKQDVENGFGSSFAKL</sequence>
<dbReference type="Gene3D" id="3.30.559.10">
    <property type="entry name" value="Chloramphenicol acetyltransferase-like domain"/>
    <property type="match status" value="2"/>
</dbReference>
<protein>
    <recommendedName>
        <fullName evidence="4">Transferase</fullName>
    </recommendedName>
</protein>
<organism evidence="2 3">
    <name type="scientific">Rickenella mellea</name>
    <dbReference type="NCBI Taxonomy" id="50990"/>
    <lineage>
        <taxon>Eukaryota</taxon>
        <taxon>Fungi</taxon>
        <taxon>Dikarya</taxon>
        <taxon>Basidiomycota</taxon>
        <taxon>Agaricomycotina</taxon>
        <taxon>Agaricomycetes</taxon>
        <taxon>Hymenochaetales</taxon>
        <taxon>Rickenellaceae</taxon>
        <taxon>Rickenella</taxon>
    </lineage>
</organism>
<dbReference type="PANTHER" id="PTHR31642:SF310">
    <property type="entry name" value="FATTY ALCOHOL:CAFFEOYL-COA ACYLTRANSFERASE"/>
    <property type="match status" value="1"/>
</dbReference>
<dbReference type="VEuPathDB" id="FungiDB:BD410DRAFT_794940"/>
<keyword evidence="1" id="KW-0808">Transferase</keyword>
<dbReference type="GO" id="GO:0016747">
    <property type="term" value="F:acyltransferase activity, transferring groups other than amino-acyl groups"/>
    <property type="evidence" value="ECO:0007669"/>
    <property type="project" value="TreeGrafter"/>
</dbReference>
<dbReference type="InterPro" id="IPR050317">
    <property type="entry name" value="Plant_Fungal_Acyltransferase"/>
</dbReference>
<dbReference type="InterPro" id="IPR023213">
    <property type="entry name" value="CAT-like_dom_sf"/>
</dbReference>
<accession>A0A4Y7PN37</accession>
<dbReference type="Pfam" id="PF02458">
    <property type="entry name" value="Transferase"/>
    <property type="match status" value="1"/>
</dbReference>
<keyword evidence="3" id="KW-1185">Reference proteome</keyword>
<gene>
    <name evidence="2" type="ORF">BD410DRAFT_794940</name>
</gene>
<proteinExistence type="predicted"/>
<dbReference type="EMBL" id="ML170234">
    <property type="protein sequence ID" value="TDL16837.1"/>
    <property type="molecule type" value="Genomic_DNA"/>
</dbReference>
<evidence type="ECO:0000256" key="1">
    <source>
        <dbReference type="ARBA" id="ARBA00022679"/>
    </source>
</evidence>
<dbReference type="OrthoDB" id="1862401at2759"/>
<dbReference type="PANTHER" id="PTHR31642">
    <property type="entry name" value="TRICHOTHECENE 3-O-ACETYLTRANSFERASE"/>
    <property type="match status" value="1"/>
</dbReference>
<evidence type="ECO:0000313" key="3">
    <source>
        <dbReference type="Proteomes" id="UP000294933"/>
    </source>
</evidence>
<dbReference type="Proteomes" id="UP000294933">
    <property type="component" value="Unassembled WGS sequence"/>
</dbReference>
<evidence type="ECO:0000313" key="2">
    <source>
        <dbReference type="EMBL" id="TDL16837.1"/>
    </source>
</evidence>
<reference evidence="2 3" key="1">
    <citation type="submission" date="2018-06" db="EMBL/GenBank/DDBJ databases">
        <title>A transcriptomic atlas of mushroom development highlights an independent origin of complex multicellularity.</title>
        <authorList>
            <consortium name="DOE Joint Genome Institute"/>
            <person name="Krizsan K."/>
            <person name="Almasi E."/>
            <person name="Merenyi Z."/>
            <person name="Sahu N."/>
            <person name="Viragh M."/>
            <person name="Koszo T."/>
            <person name="Mondo S."/>
            <person name="Kiss B."/>
            <person name="Balint B."/>
            <person name="Kues U."/>
            <person name="Barry K."/>
            <person name="Hegedus J.C."/>
            <person name="Henrissat B."/>
            <person name="Johnson J."/>
            <person name="Lipzen A."/>
            <person name="Ohm R."/>
            <person name="Nagy I."/>
            <person name="Pangilinan J."/>
            <person name="Yan J."/>
            <person name="Xiong Y."/>
            <person name="Grigoriev I.V."/>
            <person name="Hibbett D.S."/>
            <person name="Nagy L.G."/>
        </authorList>
    </citation>
    <scope>NUCLEOTIDE SEQUENCE [LARGE SCALE GENOMIC DNA]</scope>
    <source>
        <strain evidence="2 3">SZMC22713</strain>
    </source>
</reference>
<dbReference type="AlphaFoldDB" id="A0A4Y7PN37"/>